<protein>
    <submittedName>
        <fullName evidence="1">Uncharacterized protein</fullName>
    </submittedName>
</protein>
<proteinExistence type="predicted"/>
<gene>
    <name evidence="1" type="ORF">PMG11_01921</name>
</gene>
<name>A0A0F7TKX8_PENBI</name>
<dbReference type="AlphaFoldDB" id="A0A0F7TKX8"/>
<dbReference type="OrthoDB" id="4332210at2759"/>
<reference evidence="2" key="1">
    <citation type="journal article" date="2015" name="Genome Announc.">
        <title>Draft genome sequence of the fungus Penicillium brasilianum MG11.</title>
        <authorList>
            <person name="Horn F."/>
            <person name="Linde J."/>
            <person name="Mattern D.J."/>
            <person name="Walther G."/>
            <person name="Guthke R."/>
            <person name="Brakhage A.A."/>
            <person name="Valiante V."/>
        </authorList>
    </citation>
    <scope>NUCLEOTIDE SEQUENCE [LARGE SCALE GENOMIC DNA]</scope>
    <source>
        <strain evidence="2">MG11</strain>
    </source>
</reference>
<dbReference type="Proteomes" id="UP000042958">
    <property type="component" value="Unassembled WGS sequence"/>
</dbReference>
<sequence>MMGNHSSLAPKNGIAGPFLLNEAANEARRQMAEWADQQATLSTDYLVDADGHRMYRTASLQPWAIPLLLAMKLTGRKYTMYRAANLKYIHANINHQVYAIPINIIDSNPHIRDLATSAPVTLLVGWYFQLSGDVLISPEIDYLVLETRLEENR</sequence>
<accession>A0A0F7TKX8</accession>
<evidence type="ECO:0000313" key="2">
    <source>
        <dbReference type="Proteomes" id="UP000042958"/>
    </source>
</evidence>
<dbReference type="EMBL" id="CDHK01000002">
    <property type="protein sequence ID" value="CEJ55673.1"/>
    <property type="molecule type" value="Genomic_DNA"/>
</dbReference>
<evidence type="ECO:0000313" key="1">
    <source>
        <dbReference type="EMBL" id="CEJ55673.1"/>
    </source>
</evidence>
<keyword evidence="2" id="KW-1185">Reference proteome</keyword>
<organism evidence="1 2">
    <name type="scientific">Penicillium brasilianum</name>
    <dbReference type="NCBI Taxonomy" id="104259"/>
    <lineage>
        <taxon>Eukaryota</taxon>
        <taxon>Fungi</taxon>
        <taxon>Dikarya</taxon>
        <taxon>Ascomycota</taxon>
        <taxon>Pezizomycotina</taxon>
        <taxon>Eurotiomycetes</taxon>
        <taxon>Eurotiomycetidae</taxon>
        <taxon>Eurotiales</taxon>
        <taxon>Aspergillaceae</taxon>
        <taxon>Penicillium</taxon>
    </lineage>
</organism>